<name>A0A0G0UFB2_9BACT</name>
<feature type="transmembrane region" description="Helical" evidence="1">
    <location>
        <begin position="794"/>
        <end position="813"/>
    </location>
</feature>
<feature type="transmembrane region" description="Helical" evidence="1">
    <location>
        <begin position="145"/>
        <end position="162"/>
    </location>
</feature>
<dbReference type="Pfam" id="PF10131">
    <property type="entry name" value="PTPS_related"/>
    <property type="match status" value="1"/>
</dbReference>
<dbReference type="EMBL" id="LCAE01000022">
    <property type="protein sequence ID" value="KKR86101.1"/>
    <property type="molecule type" value="Genomic_DNA"/>
</dbReference>
<feature type="domain" description="Membrane protein 6-pyruvoyl-tetrahydropterin synthase-related" evidence="2">
    <location>
        <begin position="85"/>
        <end position="377"/>
    </location>
</feature>
<evidence type="ECO:0000256" key="1">
    <source>
        <dbReference type="SAM" id="Phobius"/>
    </source>
</evidence>
<proteinExistence type="predicted"/>
<feature type="transmembrane region" description="Helical" evidence="1">
    <location>
        <begin position="174"/>
        <end position="205"/>
    </location>
</feature>
<dbReference type="PATRIC" id="fig|1618577.3.peg.338"/>
<dbReference type="InterPro" id="IPR018776">
    <property type="entry name" value="Membrane_prot_PTPS-rel_domain"/>
</dbReference>
<feature type="transmembrane region" description="Helical" evidence="1">
    <location>
        <begin position="274"/>
        <end position="291"/>
    </location>
</feature>
<feature type="transmembrane region" description="Helical" evidence="1">
    <location>
        <begin position="68"/>
        <end position="87"/>
    </location>
</feature>
<dbReference type="Proteomes" id="UP000033858">
    <property type="component" value="Unassembled WGS sequence"/>
</dbReference>
<dbReference type="AlphaFoldDB" id="A0A0G0UFB2"/>
<feature type="transmembrane region" description="Helical" evidence="1">
    <location>
        <begin position="352"/>
        <end position="371"/>
    </location>
</feature>
<keyword evidence="1" id="KW-1133">Transmembrane helix</keyword>
<gene>
    <name evidence="3" type="ORF">UU32_C0022G0006</name>
</gene>
<feature type="transmembrane region" description="Helical" evidence="1">
    <location>
        <begin position="324"/>
        <end position="340"/>
    </location>
</feature>
<feature type="transmembrane region" description="Helical" evidence="1">
    <location>
        <begin position="211"/>
        <end position="231"/>
    </location>
</feature>
<organism evidence="3 4">
    <name type="scientific">Candidatus Woesebacteria bacterium GW2011_GWB1_41_10</name>
    <dbReference type="NCBI Taxonomy" id="1618577"/>
    <lineage>
        <taxon>Bacteria</taxon>
        <taxon>Candidatus Woeseibacteriota</taxon>
    </lineage>
</organism>
<feature type="transmembrane region" description="Helical" evidence="1">
    <location>
        <begin position="119"/>
        <end position="139"/>
    </location>
</feature>
<protein>
    <recommendedName>
        <fullName evidence="2">Membrane protein 6-pyruvoyl-tetrahydropterin synthase-related domain-containing protein</fullName>
    </recommendedName>
</protein>
<feature type="transmembrane region" description="Helical" evidence="1">
    <location>
        <begin position="298"/>
        <end position="318"/>
    </location>
</feature>
<evidence type="ECO:0000313" key="3">
    <source>
        <dbReference type="EMBL" id="KKR86101.1"/>
    </source>
</evidence>
<feature type="transmembrane region" description="Helical" evidence="1">
    <location>
        <begin position="6"/>
        <end position="29"/>
    </location>
</feature>
<evidence type="ECO:0000313" key="4">
    <source>
        <dbReference type="Proteomes" id="UP000033858"/>
    </source>
</evidence>
<accession>A0A0G0UFB2</accession>
<evidence type="ECO:0000259" key="2">
    <source>
        <dbReference type="Pfam" id="PF10131"/>
    </source>
</evidence>
<keyword evidence="1" id="KW-0812">Transmembrane</keyword>
<feature type="transmembrane region" description="Helical" evidence="1">
    <location>
        <begin position="93"/>
        <end position="112"/>
    </location>
</feature>
<reference evidence="3 4" key="1">
    <citation type="journal article" date="2015" name="Nature">
        <title>rRNA introns, odd ribosomes, and small enigmatic genomes across a large radiation of phyla.</title>
        <authorList>
            <person name="Brown C.T."/>
            <person name="Hug L.A."/>
            <person name="Thomas B.C."/>
            <person name="Sharon I."/>
            <person name="Castelle C.J."/>
            <person name="Singh A."/>
            <person name="Wilkins M.J."/>
            <person name="Williams K.H."/>
            <person name="Banfield J.F."/>
        </authorList>
    </citation>
    <scope>NUCLEOTIDE SEQUENCE [LARGE SCALE GENOMIC DNA]</scope>
</reference>
<sequence length="814" mass="93317">MAAASIITIAMIRKLVISIALILPALFVFKSLFFPGPLAWGDAPHFYPEEIRQLVGEPLAWDSRGNSFGGINSLIFIWPLMFIYGLIGNNDLAVRILFYFPSIMLAGLGIYFLTRYLKFAPVVSFFSVLVYLINTYYLLLIDGGQAGVALAYGLFPLILLFLRKFLDGPNLKSFFLSLMFLVLGGIADPRVTMIAIVTIFFWQALEQKFTSLIYLLPLIISWLGINMYWLYPLFKNGDVGLAIVSGAVKLKWYYPLALFSPHWPQNLFGQVSRPPFYFVGIPILILLGGILNKEKKFLILFLIFMFLSFGALPLGTAFRDSTKFFMPLILFGGILIGQALEKRSIILHLISYIYILFLVYPGLIGKMNFVLSNRPQPSGYERIYEKLKADNGFYRSVWFPERHPMTYETDANPALDARDLVRFWPFASLNASEDVFNFLNNENFIEWLRVLGVRNLILSDNPREISKSTEDKKSWDTILRLVDGNKNLTKTDWGVGVPIYTIEKSYPRFYTVDTLTIVVGPFLSERPRVPAVYLEDGKWNPKILQGKDPASVKIFFNGKNKTDLAMSFLQKYFISPEQALKNEWAVYSKDQNLKYKYELLIRGVKFTDFDYAKGLAFSTQKSEKMEFKFEVPESGEYVFAKRIMIPSEGQSSFKWETTSLNLQKGDYAQVIENNSDLQILNVVALVPKSEFNAAFGLADAFLTTFSETKLEEIKTVEIESLKVNKVGSLRYSLENKGKNFWVIYNEKYDSQWKLKRGRDYFESVPVFSMINGFYIKNDWRDLGVEFKGQEVVRWGIYWSAVSILALLIILLIMI</sequence>
<keyword evidence="1" id="KW-0472">Membrane</keyword>
<comment type="caution">
    <text evidence="3">The sequence shown here is derived from an EMBL/GenBank/DDBJ whole genome shotgun (WGS) entry which is preliminary data.</text>
</comment>